<dbReference type="PANTHER" id="PTHR11802">
    <property type="entry name" value="SERINE PROTEASE FAMILY S10 SERINE CARBOXYPEPTIDASE"/>
    <property type="match status" value="1"/>
</dbReference>
<keyword evidence="3" id="KW-0645">Protease</keyword>
<name>A0A9Q0NFR2_9DIPT</name>
<dbReference type="Gene3D" id="3.40.50.1820">
    <property type="entry name" value="alpha/beta hydrolase"/>
    <property type="match status" value="1"/>
</dbReference>
<evidence type="ECO:0000313" key="9">
    <source>
        <dbReference type="Proteomes" id="UP001151699"/>
    </source>
</evidence>
<reference evidence="8" key="1">
    <citation type="submission" date="2022-07" db="EMBL/GenBank/DDBJ databases">
        <authorList>
            <person name="Trinca V."/>
            <person name="Uliana J.V.C."/>
            <person name="Torres T.T."/>
            <person name="Ward R.J."/>
            <person name="Monesi N."/>
        </authorList>
    </citation>
    <scope>NUCLEOTIDE SEQUENCE</scope>
    <source>
        <strain evidence="8">HSMRA1968</strain>
        <tissue evidence="8">Whole embryos</tissue>
    </source>
</reference>
<comment type="similarity">
    <text evidence="1">Belongs to the peptidase S10 family.</text>
</comment>
<keyword evidence="6" id="KW-0325">Glycoprotein</keyword>
<dbReference type="InterPro" id="IPR029058">
    <property type="entry name" value="AB_hydrolase_fold"/>
</dbReference>
<dbReference type="GO" id="GO:0006508">
    <property type="term" value="P:proteolysis"/>
    <property type="evidence" value="ECO:0007669"/>
    <property type="project" value="UniProtKB-KW"/>
</dbReference>
<evidence type="ECO:0000313" key="8">
    <source>
        <dbReference type="EMBL" id="KAJ6649458.1"/>
    </source>
</evidence>
<feature type="signal peptide" evidence="7">
    <location>
        <begin position="1"/>
        <end position="21"/>
    </location>
</feature>
<feature type="chain" id="PRO_5040356687" evidence="7">
    <location>
        <begin position="22"/>
        <end position="469"/>
    </location>
</feature>
<proteinExistence type="inferred from homology"/>
<dbReference type="PRINTS" id="PR00724">
    <property type="entry name" value="CRBOXYPTASEC"/>
</dbReference>
<evidence type="ECO:0000256" key="3">
    <source>
        <dbReference type="ARBA" id="ARBA00022670"/>
    </source>
</evidence>
<comment type="caution">
    <text evidence="8">The sequence shown here is derived from an EMBL/GenBank/DDBJ whole genome shotgun (WGS) entry which is preliminary data.</text>
</comment>
<dbReference type="Pfam" id="PF00450">
    <property type="entry name" value="Peptidase_S10"/>
    <property type="match status" value="1"/>
</dbReference>
<dbReference type="SUPFAM" id="SSF53474">
    <property type="entry name" value="alpha/beta-Hydrolases"/>
    <property type="match status" value="1"/>
</dbReference>
<keyword evidence="5" id="KW-0378">Hydrolase</keyword>
<dbReference type="InterPro" id="IPR001563">
    <property type="entry name" value="Peptidase_S10"/>
</dbReference>
<evidence type="ECO:0000256" key="2">
    <source>
        <dbReference type="ARBA" id="ARBA00022645"/>
    </source>
</evidence>
<evidence type="ECO:0000256" key="4">
    <source>
        <dbReference type="ARBA" id="ARBA00022729"/>
    </source>
</evidence>
<dbReference type="Proteomes" id="UP001151699">
    <property type="component" value="Chromosome A"/>
</dbReference>
<sequence>MMANVINFLFVWSSIFIATKCFDGDYDQPLFLSEFIDRGDYSSARNFSQVRHKEMEWLTSYAGYFTINRQLGSNMFFWFFPAKCEASTAPLVLWLEGGPGTSSMLGLFRENGPFLVDADGMLRPREYSWHLQHNLLYIDNPVGTGYSFTAYDAGYSKNQNDIGAHLYNVLQQFLLVFPELRENPFYITGSSYGGKFALALGHTILKNSPTFNSKNRINLQGLAIGSGFIDPVNMLNYGDILYQNGMIDSNGLKIFKEYEKDMVECINKRDYAKALFHIDRLILNLLYKSDTVFTNLTGSTNIYDAALTEKYDFTFIEDFLSRPDVKVAIHVGDVEFQSDQFNNVDLREEDRPVQFFLRRDIMQSVTGWLVELLKHYKVFLFNGQTDIIGGYTLTENFLKQLKFGGAEEYKEAERHIWKVDNEIAGYVKQAGRLTEIVVHNAGHYVGMDRPKWVLEMLTKLTSGKGFRFD</sequence>
<evidence type="ECO:0000256" key="1">
    <source>
        <dbReference type="ARBA" id="ARBA00009431"/>
    </source>
</evidence>
<keyword evidence="4 7" id="KW-0732">Signal</keyword>
<evidence type="ECO:0000256" key="5">
    <source>
        <dbReference type="ARBA" id="ARBA00022801"/>
    </source>
</evidence>
<organism evidence="8 9">
    <name type="scientific">Pseudolycoriella hygida</name>
    <dbReference type="NCBI Taxonomy" id="35572"/>
    <lineage>
        <taxon>Eukaryota</taxon>
        <taxon>Metazoa</taxon>
        <taxon>Ecdysozoa</taxon>
        <taxon>Arthropoda</taxon>
        <taxon>Hexapoda</taxon>
        <taxon>Insecta</taxon>
        <taxon>Pterygota</taxon>
        <taxon>Neoptera</taxon>
        <taxon>Endopterygota</taxon>
        <taxon>Diptera</taxon>
        <taxon>Nematocera</taxon>
        <taxon>Sciaroidea</taxon>
        <taxon>Sciaridae</taxon>
        <taxon>Pseudolycoriella</taxon>
    </lineage>
</organism>
<dbReference type="GO" id="GO:0004185">
    <property type="term" value="F:serine-type carboxypeptidase activity"/>
    <property type="evidence" value="ECO:0007669"/>
    <property type="project" value="InterPro"/>
</dbReference>
<accession>A0A9Q0NFR2</accession>
<protein>
    <submittedName>
        <fullName evidence="8">Venom serine carboxypeptidase</fullName>
    </submittedName>
</protein>
<evidence type="ECO:0000256" key="7">
    <source>
        <dbReference type="SAM" id="SignalP"/>
    </source>
</evidence>
<dbReference type="PANTHER" id="PTHR11802:SF472">
    <property type="entry name" value="SERINE CARBOXYPEPTIDASE CPVL-RELATED"/>
    <property type="match status" value="1"/>
</dbReference>
<keyword evidence="9" id="KW-1185">Reference proteome</keyword>
<evidence type="ECO:0000256" key="6">
    <source>
        <dbReference type="ARBA" id="ARBA00023180"/>
    </source>
</evidence>
<dbReference type="AlphaFoldDB" id="A0A9Q0NFR2"/>
<keyword evidence="2 8" id="KW-0121">Carboxypeptidase</keyword>
<gene>
    <name evidence="8" type="primary">VCP_5</name>
    <name evidence="8" type="ORF">Bhyg_04693</name>
</gene>
<dbReference type="EMBL" id="WJQU01000001">
    <property type="protein sequence ID" value="KAJ6649458.1"/>
    <property type="molecule type" value="Genomic_DNA"/>
</dbReference>
<dbReference type="OrthoDB" id="443318at2759"/>